<dbReference type="Pfam" id="PF01042">
    <property type="entry name" value="Ribonuc_L-PSP"/>
    <property type="match status" value="1"/>
</dbReference>
<name>A0A1G6AIC1_9HYPH</name>
<dbReference type="STRING" id="665467.SAMN02982931_00679"/>
<dbReference type="PANTHER" id="PTHR11803:SF58">
    <property type="entry name" value="PROTEIN HMF1-RELATED"/>
    <property type="match status" value="1"/>
</dbReference>
<dbReference type="AlphaFoldDB" id="A0A1G6AIC1"/>
<dbReference type="GO" id="GO:0019239">
    <property type="term" value="F:deaminase activity"/>
    <property type="evidence" value="ECO:0007669"/>
    <property type="project" value="TreeGrafter"/>
</dbReference>
<evidence type="ECO:0000256" key="1">
    <source>
        <dbReference type="ARBA" id="ARBA00010552"/>
    </source>
</evidence>
<dbReference type="EMBL" id="FMXQ01000001">
    <property type="protein sequence ID" value="SDB08158.1"/>
    <property type="molecule type" value="Genomic_DNA"/>
</dbReference>
<dbReference type="InterPro" id="IPR006175">
    <property type="entry name" value="YjgF/YER057c/UK114"/>
</dbReference>
<keyword evidence="3" id="KW-1185">Reference proteome</keyword>
<comment type="similarity">
    <text evidence="1">Belongs to the RutC family.</text>
</comment>
<dbReference type="PANTHER" id="PTHR11803">
    <property type="entry name" value="2-IMINOBUTANOATE/2-IMINOPROPANOATE DEAMINASE RIDA"/>
    <property type="match status" value="1"/>
</dbReference>
<gene>
    <name evidence="2" type="ORF">SAMN02982931_00679</name>
</gene>
<dbReference type="Gene3D" id="3.30.1330.40">
    <property type="entry name" value="RutC-like"/>
    <property type="match status" value="1"/>
</dbReference>
<sequence>MLKPILPQTIRAPFARYSHAIEVAAGSRLLFCSGQLGMEPDDAIPPTVEGQAERCFENIRAILAEARLSMADIVRINAYVTGREHMAGYMAVRDRYTSDPPPASTLMIVGGFTRPEFLVEVEVMAAGAADG</sequence>
<dbReference type="SUPFAM" id="SSF55298">
    <property type="entry name" value="YjgF-like"/>
    <property type="match status" value="1"/>
</dbReference>
<dbReference type="OrthoDB" id="9799840at2"/>
<protein>
    <submittedName>
        <fullName evidence="2">Enamine deaminase RidA, house cleaning of reactive enamine intermediates, YjgF/YER057c/UK114 family</fullName>
    </submittedName>
</protein>
<proteinExistence type="inferred from homology"/>
<organism evidence="2 3">
    <name type="scientific">Bauldia litoralis</name>
    <dbReference type="NCBI Taxonomy" id="665467"/>
    <lineage>
        <taxon>Bacteria</taxon>
        <taxon>Pseudomonadati</taxon>
        <taxon>Pseudomonadota</taxon>
        <taxon>Alphaproteobacteria</taxon>
        <taxon>Hyphomicrobiales</taxon>
        <taxon>Kaistiaceae</taxon>
        <taxon>Bauldia</taxon>
    </lineage>
</organism>
<accession>A0A1G6AIC1</accession>
<dbReference type="RefSeq" id="WP_090874952.1">
    <property type="nucleotide sequence ID" value="NZ_FMXQ01000001.1"/>
</dbReference>
<dbReference type="GO" id="GO:0005829">
    <property type="term" value="C:cytosol"/>
    <property type="evidence" value="ECO:0007669"/>
    <property type="project" value="TreeGrafter"/>
</dbReference>
<dbReference type="Proteomes" id="UP000199071">
    <property type="component" value="Unassembled WGS sequence"/>
</dbReference>
<evidence type="ECO:0000313" key="2">
    <source>
        <dbReference type="EMBL" id="SDB08158.1"/>
    </source>
</evidence>
<evidence type="ECO:0000313" key="3">
    <source>
        <dbReference type="Proteomes" id="UP000199071"/>
    </source>
</evidence>
<dbReference type="InterPro" id="IPR035959">
    <property type="entry name" value="RutC-like_sf"/>
</dbReference>
<reference evidence="2 3" key="1">
    <citation type="submission" date="2016-10" db="EMBL/GenBank/DDBJ databases">
        <authorList>
            <person name="de Groot N.N."/>
        </authorList>
    </citation>
    <scope>NUCLEOTIDE SEQUENCE [LARGE SCALE GENOMIC DNA]</scope>
    <source>
        <strain evidence="2 3">ATCC 35022</strain>
    </source>
</reference>
<dbReference type="CDD" id="cd00448">
    <property type="entry name" value="YjgF_YER057c_UK114_family"/>
    <property type="match status" value="1"/>
</dbReference>